<dbReference type="EMBL" id="ACCR02000005">
    <property type="protein sequence ID" value="EFI83479.1"/>
    <property type="molecule type" value="Genomic_DNA"/>
</dbReference>
<name>D7UYR2_LISGR</name>
<accession>D7UYR2</accession>
<dbReference type="PANTHER" id="PTHR40086:SF1">
    <property type="entry name" value="CELL CYCLE REGULATOR CCRZ"/>
    <property type="match status" value="1"/>
</dbReference>
<comment type="caution">
    <text evidence="2">The sequence shown here is derived from an EMBL/GenBank/DDBJ whole genome shotgun (WGS) entry which is preliminary data.</text>
</comment>
<evidence type="ECO:0000259" key="1">
    <source>
        <dbReference type="Pfam" id="PF01636"/>
    </source>
</evidence>
<evidence type="ECO:0000313" key="2">
    <source>
        <dbReference type="EMBL" id="EFI83479.1"/>
    </source>
</evidence>
<dbReference type="Proteomes" id="UP000010119">
    <property type="component" value="Unassembled WGS sequence"/>
</dbReference>
<dbReference type="STRING" id="525367.HMPREF0556_12164"/>
<proteinExistence type="predicted"/>
<dbReference type="PANTHER" id="PTHR40086">
    <property type="entry name" value="PHOSPHOTRANSFERASE YTMP-RELATED"/>
    <property type="match status" value="1"/>
</dbReference>
<dbReference type="SUPFAM" id="SSF56112">
    <property type="entry name" value="Protein kinase-like (PK-like)"/>
    <property type="match status" value="1"/>
</dbReference>
<dbReference type="HOGENOM" id="CLU_093117_0_0_9"/>
<gene>
    <name evidence="2" type="ORF">HMPREF0556_12164</name>
</gene>
<dbReference type="GO" id="GO:0016740">
    <property type="term" value="F:transferase activity"/>
    <property type="evidence" value="ECO:0007669"/>
    <property type="project" value="UniProtKB-KW"/>
</dbReference>
<dbReference type="InterPro" id="IPR002575">
    <property type="entry name" value="Aminoglycoside_PTrfase"/>
</dbReference>
<dbReference type="InterPro" id="IPR011009">
    <property type="entry name" value="Kinase-like_dom_sf"/>
</dbReference>
<dbReference type="AlphaFoldDB" id="D7UYR2"/>
<sequence length="281" mass="32650">MNSSPFAAVRKQKRQNQKVCMTMKDYFFGREYEISSAGGETGQAFMVSNEDEKFFLKRNSSPFLAALSVENIVPKLMWTRRVENGDVLTAQKWINCYILSEADMQEARVAKLLAKIHHSEPLKNMLARIDQRFYNASSILDQIKEKSDFYSEQPLFNRSLAYLEENIGAVEDDKLVVCHGDVNHKNWIVSEEDDLYLVDWDEAKLADPAIDIGVLLYQYIPREKWDEWLHVYGTNYSKQLHLKLKWYTTAGLLHRLMQVASSDTLHEAKKLLQKVMEDNEV</sequence>
<evidence type="ECO:0000313" key="3">
    <source>
        <dbReference type="Proteomes" id="UP000010119"/>
    </source>
</evidence>
<organism evidence="2 3">
    <name type="scientific">Listeria grayi DSM 20601</name>
    <dbReference type="NCBI Taxonomy" id="525367"/>
    <lineage>
        <taxon>Bacteria</taxon>
        <taxon>Bacillati</taxon>
        <taxon>Bacillota</taxon>
        <taxon>Bacilli</taxon>
        <taxon>Bacillales</taxon>
        <taxon>Listeriaceae</taxon>
        <taxon>Listeria</taxon>
    </lineage>
</organism>
<protein>
    <submittedName>
        <fullName evidence="2">Phosphotransferase enzyme family</fullName>
    </submittedName>
</protein>
<dbReference type="Gene3D" id="3.90.1200.10">
    <property type="match status" value="1"/>
</dbReference>
<feature type="domain" description="Aminoglycoside phosphotransferase" evidence="1">
    <location>
        <begin position="42"/>
        <end position="246"/>
    </location>
</feature>
<dbReference type="InterPro" id="IPR052077">
    <property type="entry name" value="CcrZ_PhaseVar_Mediator"/>
</dbReference>
<reference evidence="2" key="1">
    <citation type="submission" date="2010-06" db="EMBL/GenBank/DDBJ databases">
        <authorList>
            <person name="Muzny D."/>
            <person name="Qin X."/>
            <person name="Buhay C."/>
            <person name="Dugan-Rocha S."/>
            <person name="Ding Y."/>
            <person name="Chen G."/>
            <person name="Hawes A."/>
            <person name="Holder M."/>
            <person name="Jhangiani S."/>
            <person name="Johnson A."/>
            <person name="Khan Z."/>
            <person name="Li Z."/>
            <person name="Liu W."/>
            <person name="Liu X."/>
            <person name="Perez L."/>
            <person name="Shen H."/>
            <person name="Wang Q."/>
            <person name="Watt J."/>
            <person name="Xi L."/>
            <person name="Xin Y."/>
            <person name="Zhou J."/>
            <person name="Deng J."/>
            <person name="Jiang H."/>
            <person name="Liu Y."/>
            <person name="Qu J."/>
            <person name="Song X.-Z."/>
            <person name="Zhang L."/>
            <person name="Villasana D."/>
            <person name="Johnson A."/>
            <person name="Liu J."/>
            <person name="Liyanage D."/>
            <person name="Lorensuhewa L."/>
            <person name="Robinson T."/>
            <person name="Song A."/>
            <person name="Song B.-B."/>
            <person name="Dinh H."/>
            <person name="Thornton R."/>
            <person name="Coyle M."/>
            <person name="Francisco L."/>
            <person name="Jackson L."/>
            <person name="Javaid M."/>
            <person name="Korchina V."/>
            <person name="Kovar C."/>
            <person name="Mata R."/>
            <person name="Mathew T."/>
            <person name="Ngo R."/>
            <person name="Nguyen L."/>
            <person name="Nguyen N."/>
            <person name="Okwuonu G."/>
            <person name="Ongeri F."/>
            <person name="Pham C."/>
            <person name="Simmons D."/>
            <person name="Wilczek-Boney K."/>
            <person name="Hale W."/>
            <person name="Jakkamsetti A."/>
            <person name="Pham P."/>
            <person name="Ruth R."/>
            <person name="San Lucas F."/>
            <person name="Warren J."/>
            <person name="Zhang J."/>
            <person name="Zhao Z."/>
            <person name="Zhou C."/>
            <person name="Zhu D."/>
            <person name="Lee S."/>
            <person name="Bess C."/>
            <person name="Blankenburg K."/>
            <person name="Forbes L."/>
            <person name="Fu Q."/>
            <person name="Gubbala S."/>
            <person name="Hirani K."/>
            <person name="Jayaseelan J.C."/>
            <person name="Lara F."/>
            <person name="Munidasa M."/>
            <person name="Palculict T."/>
            <person name="Patil S."/>
            <person name="Pu L.-L."/>
            <person name="Saada N."/>
            <person name="Tang L."/>
            <person name="Weissenberger G."/>
            <person name="Zhu Y."/>
            <person name="Hemphill L."/>
            <person name="Shang Y."/>
            <person name="Youmans B."/>
            <person name="Ayvaz T."/>
            <person name="Ross M."/>
            <person name="Santibanez J."/>
            <person name="Aqrawi P."/>
            <person name="Gross S."/>
            <person name="Joshi V."/>
            <person name="Fowler G."/>
            <person name="Nazareth L."/>
            <person name="Reid J."/>
            <person name="Worley K."/>
            <person name="Petrosino J."/>
            <person name="Highlander S."/>
            <person name="Gibbs R."/>
        </authorList>
    </citation>
    <scope>NUCLEOTIDE SEQUENCE [LARGE SCALE GENOMIC DNA]</scope>
    <source>
        <strain evidence="2">DSM 20601</strain>
    </source>
</reference>
<dbReference type="eggNOG" id="COG0510">
    <property type="taxonomic scope" value="Bacteria"/>
</dbReference>
<dbReference type="Pfam" id="PF01636">
    <property type="entry name" value="APH"/>
    <property type="match status" value="1"/>
</dbReference>
<keyword evidence="3" id="KW-1185">Reference proteome</keyword>